<comment type="caution">
    <text evidence="10">The sequence shown here is derived from an EMBL/GenBank/DDBJ whole genome shotgun (WGS) entry which is preliminary data.</text>
</comment>
<evidence type="ECO:0000256" key="5">
    <source>
        <dbReference type="ARBA" id="ARBA00023157"/>
    </source>
</evidence>
<evidence type="ECO:0000256" key="4">
    <source>
        <dbReference type="ARBA" id="ARBA00023136"/>
    </source>
</evidence>
<name>A0A7D9I0Y0_PARCT</name>
<dbReference type="InterPro" id="IPR057244">
    <property type="entry name" value="GAIN_B"/>
</dbReference>
<dbReference type="InterPro" id="IPR053985">
    <property type="entry name" value="GPR128_GAIN_subdom_A"/>
</dbReference>
<dbReference type="SUPFAM" id="SSF48726">
    <property type="entry name" value="Immunoglobulin"/>
    <property type="match status" value="1"/>
</dbReference>
<feature type="domain" description="F5/8 type C" evidence="6">
    <location>
        <begin position="1"/>
        <end position="29"/>
    </location>
</feature>
<dbReference type="Pfam" id="PF07679">
    <property type="entry name" value="I-set"/>
    <property type="match status" value="1"/>
</dbReference>
<protein>
    <submittedName>
        <fullName evidence="10">G- coupled receptor 112</fullName>
    </submittedName>
</protein>
<dbReference type="InterPro" id="IPR013783">
    <property type="entry name" value="Ig-like_fold"/>
</dbReference>
<dbReference type="Gene3D" id="2.60.220.50">
    <property type="match status" value="1"/>
</dbReference>
<dbReference type="PROSITE" id="PS50853">
    <property type="entry name" value="FN3"/>
    <property type="match status" value="2"/>
</dbReference>
<evidence type="ECO:0000259" key="7">
    <source>
        <dbReference type="PROSITE" id="PS50221"/>
    </source>
</evidence>
<dbReference type="Pfam" id="PF22259">
    <property type="entry name" value="GPR128_GAIN_subdomA"/>
    <property type="match status" value="1"/>
</dbReference>
<dbReference type="EMBL" id="CACRXK020002501">
    <property type="protein sequence ID" value="CAB3994626.1"/>
    <property type="molecule type" value="Genomic_DNA"/>
</dbReference>
<keyword evidence="3" id="KW-1133">Transmembrane helix</keyword>
<evidence type="ECO:0000313" key="11">
    <source>
        <dbReference type="Proteomes" id="UP001152795"/>
    </source>
</evidence>
<organism evidence="10 11">
    <name type="scientific">Paramuricea clavata</name>
    <name type="common">Red gorgonian</name>
    <name type="synonym">Violescent sea-whip</name>
    <dbReference type="NCBI Taxonomy" id="317549"/>
    <lineage>
        <taxon>Eukaryota</taxon>
        <taxon>Metazoa</taxon>
        <taxon>Cnidaria</taxon>
        <taxon>Anthozoa</taxon>
        <taxon>Octocorallia</taxon>
        <taxon>Malacalcyonacea</taxon>
        <taxon>Plexauridae</taxon>
        <taxon>Paramuricea</taxon>
    </lineage>
</organism>
<dbReference type="InterPro" id="IPR013098">
    <property type="entry name" value="Ig_I-set"/>
</dbReference>
<keyword evidence="11" id="KW-1185">Reference proteome</keyword>
<evidence type="ECO:0000256" key="2">
    <source>
        <dbReference type="ARBA" id="ARBA00022692"/>
    </source>
</evidence>
<dbReference type="PANTHER" id="PTHR45692:SF1">
    <property type="entry name" value="G-PROTEIN COUPLED RECEPTORS FAMILY 2 PROFILE 2 DOMAIN-CONTAINING PROTEIN"/>
    <property type="match status" value="1"/>
</dbReference>
<gene>
    <name evidence="10" type="ORF">PACLA_8A062914</name>
</gene>
<keyword evidence="4" id="KW-0472">Membrane</keyword>
<dbReference type="GO" id="GO:0016020">
    <property type="term" value="C:membrane"/>
    <property type="evidence" value="ECO:0007669"/>
    <property type="project" value="UniProtKB-SubCell"/>
</dbReference>
<evidence type="ECO:0000259" key="9">
    <source>
        <dbReference type="PROSITE" id="PS50853"/>
    </source>
</evidence>
<feature type="domain" description="Ig-like" evidence="8">
    <location>
        <begin position="37"/>
        <end position="117"/>
    </location>
</feature>
<dbReference type="InterPro" id="IPR007110">
    <property type="entry name" value="Ig-like_dom"/>
</dbReference>
<dbReference type="SMART" id="SM00303">
    <property type="entry name" value="GPS"/>
    <property type="match status" value="1"/>
</dbReference>
<evidence type="ECO:0000259" key="6">
    <source>
        <dbReference type="PROSITE" id="PS50022"/>
    </source>
</evidence>
<evidence type="ECO:0000259" key="8">
    <source>
        <dbReference type="PROSITE" id="PS50835"/>
    </source>
</evidence>
<sequence>MVTTNYIRFIPTKWNSDYYACMRVEVYECLPVKGSVPDVVGKRKQTSDIDRGGNIDLKCTMKGQAGIIINWYRNNDLIEESKSVKLKSKDVTNNRVQSTLSLYNVTINENGAKYECRGRYPGVSLLQYASFPVLLRVGVDQPPLQLPTITEDSVDINVPYRLANITVKYDFEYRAVNASKWEKKTRAPNPSHIYRIQELEPWTEYELKVTPIHRHDTGRTSRIIRFTTLQGVPDPPANVRTGHVNADNATIEWDKPSKYQVRGVIKRYIIKGIDDDNGDEIANEVVVHVDATSYPIKHLLPNRNYTVRVAIENGRKQSSFSSVSFTTRPEIPEPPTTSQPENQINLEKLNQMEIDDDNVVSVAIDVKNLTSKPKQLNPRNVSTTAEILKKIVNTNTKNSKVGDNILGTISNMLDIEDDVLEKSNSTSKFIKILEDFVKKGGTFSKNTRNIKIKILTKLDTRSGVLQQTFNNDSTILIPKEVLDKAKNKTMYFIYYKNGKLFKRKRLIKQICTDDGFTENVYEESTAVMSSGIPGQSVRNLSEKVIIKFHVADSKAVKASSSCVYWDFDAAGGAGDWSNKGCTRQRMYNNTIECACDHMTNFAALIVSTQFLNVKLSSKISSQCLFSEKALQDVY</sequence>
<feature type="domain" description="Fibronectin type-III" evidence="9">
    <location>
        <begin position="235"/>
        <end position="334"/>
    </location>
</feature>
<evidence type="ECO:0000313" key="10">
    <source>
        <dbReference type="EMBL" id="CAB3994626.1"/>
    </source>
</evidence>
<evidence type="ECO:0000256" key="1">
    <source>
        <dbReference type="ARBA" id="ARBA00004370"/>
    </source>
</evidence>
<feature type="domain" description="Fibronectin type-III" evidence="9">
    <location>
        <begin position="139"/>
        <end position="231"/>
    </location>
</feature>
<dbReference type="InterPro" id="IPR036116">
    <property type="entry name" value="FN3_sf"/>
</dbReference>
<dbReference type="Pfam" id="PF00041">
    <property type="entry name" value="fn3"/>
    <property type="match status" value="1"/>
</dbReference>
<proteinExistence type="predicted"/>
<dbReference type="Gene3D" id="2.60.120.260">
    <property type="entry name" value="Galactose-binding domain-like"/>
    <property type="match status" value="1"/>
</dbReference>
<dbReference type="Proteomes" id="UP001152795">
    <property type="component" value="Unassembled WGS sequence"/>
</dbReference>
<evidence type="ECO:0000256" key="3">
    <source>
        <dbReference type="ARBA" id="ARBA00022989"/>
    </source>
</evidence>
<dbReference type="PROSITE" id="PS50022">
    <property type="entry name" value="FA58C_3"/>
    <property type="match status" value="1"/>
</dbReference>
<dbReference type="InterPro" id="IPR000203">
    <property type="entry name" value="GPS"/>
</dbReference>
<dbReference type="Pfam" id="PF01825">
    <property type="entry name" value="GPS"/>
    <property type="match status" value="1"/>
</dbReference>
<dbReference type="AlphaFoldDB" id="A0A7D9I0Y0"/>
<keyword evidence="2" id="KW-0812">Transmembrane</keyword>
<dbReference type="PROSITE" id="PS50221">
    <property type="entry name" value="GAIN_B"/>
    <property type="match status" value="1"/>
</dbReference>
<comment type="subcellular location">
    <subcellularLocation>
        <location evidence="1">Membrane</location>
    </subcellularLocation>
</comment>
<keyword evidence="5" id="KW-1015">Disulfide bond</keyword>
<dbReference type="SMART" id="SM00060">
    <property type="entry name" value="FN3"/>
    <property type="match status" value="2"/>
</dbReference>
<dbReference type="CDD" id="cd00096">
    <property type="entry name" value="Ig"/>
    <property type="match status" value="1"/>
</dbReference>
<accession>A0A7D9I0Y0</accession>
<dbReference type="InterPro" id="IPR036179">
    <property type="entry name" value="Ig-like_dom_sf"/>
</dbReference>
<keyword evidence="10" id="KW-0675">Receptor</keyword>
<reference evidence="10" key="1">
    <citation type="submission" date="2020-04" db="EMBL/GenBank/DDBJ databases">
        <authorList>
            <person name="Alioto T."/>
            <person name="Alioto T."/>
            <person name="Gomez Garrido J."/>
        </authorList>
    </citation>
    <scope>NUCLEOTIDE SEQUENCE</scope>
    <source>
        <strain evidence="10">A484AB</strain>
    </source>
</reference>
<dbReference type="PANTHER" id="PTHR45692">
    <property type="entry name" value="G_PROTEIN_RECEP_F2_4 DOMAIN-CONTAINING PROTEIN"/>
    <property type="match status" value="1"/>
</dbReference>
<dbReference type="CDD" id="cd00063">
    <property type="entry name" value="FN3"/>
    <property type="match status" value="2"/>
</dbReference>
<dbReference type="InterPro" id="IPR046338">
    <property type="entry name" value="GAIN_dom_sf"/>
</dbReference>
<dbReference type="InterPro" id="IPR003961">
    <property type="entry name" value="FN3_dom"/>
</dbReference>
<dbReference type="InterPro" id="IPR000421">
    <property type="entry name" value="FA58C"/>
</dbReference>
<dbReference type="OrthoDB" id="5961629at2759"/>
<feature type="domain" description="GAIN-B" evidence="7">
    <location>
        <begin position="454"/>
        <end position="612"/>
    </location>
</feature>
<dbReference type="PROSITE" id="PS50835">
    <property type="entry name" value="IG_LIKE"/>
    <property type="match status" value="1"/>
</dbReference>
<dbReference type="SUPFAM" id="SSF49265">
    <property type="entry name" value="Fibronectin type III"/>
    <property type="match status" value="1"/>
</dbReference>
<dbReference type="Gene3D" id="2.60.40.10">
    <property type="entry name" value="Immunoglobulins"/>
    <property type="match status" value="3"/>
</dbReference>